<dbReference type="SUPFAM" id="SSF53659">
    <property type="entry name" value="Isocitrate/Isopropylmalate dehydrogenase-like"/>
    <property type="match status" value="1"/>
</dbReference>
<dbReference type="PANTHER" id="PTHR36999">
    <property type="entry name" value="ISOCITRATE DEHYDROGENASE [NADP]"/>
    <property type="match status" value="1"/>
</dbReference>
<dbReference type="PIRSF" id="PIRSF009407">
    <property type="entry name" value="IDH_monmr"/>
    <property type="match status" value="1"/>
</dbReference>
<feature type="binding site" evidence="11">
    <location>
        <position position="552"/>
    </location>
    <ligand>
        <name>D-threo-isocitrate</name>
        <dbReference type="ChEBI" id="CHEBI:15562"/>
    </ligand>
</feature>
<feature type="binding site" evidence="13">
    <location>
        <position position="138"/>
    </location>
    <ligand>
        <name>NADP(+)</name>
        <dbReference type="ChEBI" id="CHEBI:58349"/>
    </ligand>
</feature>
<dbReference type="InterPro" id="IPR004436">
    <property type="entry name" value="Isocitrate_DH_NADP_mono"/>
</dbReference>
<comment type="cofactor">
    <cofactor evidence="12">
        <name>Mg(2+)</name>
        <dbReference type="ChEBI" id="CHEBI:18420"/>
    </cofactor>
    <cofactor evidence="12">
        <name>Mn(2+)</name>
        <dbReference type="ChEBI" id="CHEBI:29035"/>
    </cofactor>
    <text evidence="12">Binds 1 Mg(2+) or Mn(2+) ion per subunit.</text>
</comment>
<feature type="binding site" evidence="12">
    <location>
        <position position="557"/>
    </location>
    <ligand>
        <name>Mg(2+)</name>
        <dbReference type="ChEBI" id="CHEBI:18420"/>
    </ligand>
</feature>
<evidence type="ECO:0000256" key="8">
    <source>
        <dbReference type="ARBA" id="ARBA00046318"/>
    </source>
</evidence>
<evidence type="ECO:0000256" key="10">
    <source>
        <dbReference type="PIRSR" id="PIRSR009407-1"/>
    </source>
</evidence>
<evidence type="ECO:0000256" key="9">
    <source>
        <dbReference type="PIRNR" id="PIRNR009407"/>
    </source>
</evidence>
<feature type="binding site" evidence="13">
    <location>
        <position position="594"/>
    </location>
    <ligand>
        <name>NADP(+)</name>
        <dbReference type="ChEBI" id="CHEBI:58349"/>
    </ligand>
</feature>
<dbReference type="EC" id="1.1.1.42" evidence="9"/>
<feature type="binding site" evidence="13">
    <location>
        <begin position="589"/>
        <end position="590"/>
    </location>
    <ligand>
        <name>NADP(+)</name>
        <dbReference type="ChEBI" id="CHEBI:58349"/>
    </ligand>
</feature>
<dbReference type="NCBIfam" id="TIGR00178">
    <property type="entry name" value="monomer_idh"/>
    <property type="match status" value="1"/>
</dbReference>
<feature type="binding site" evidence="11">
    <location>
        <position position="148"/>
    </location>
    <ligand>
        <name>D-threo-isocitrate</name>
        <dbReference type="ChEBI" id="CHEBI:15562"/>
    </ligand>
</feature>
<keyword evidence="4 12" id="KW-0460">Magnesium</keyword>
<keyword evidence="15" id="KW-1185">Reference proteome</keyword>
<name>A0A126V5K9_9RHOB</name>
<evidence type="ECO:0000313" key="14">
    <source>
        <dbReference type="EMBL" id="AML53563.1"/>
    </source>
</evidence>
<dbReference type="Proteomes" id="UP000070371">
    <property type="component" value="Chromosome"/>
</dbReference>
<protein>
    <recommendedName>
        <fullName evidence="9">Isocitrate dehydrogenase [NADP]</fullName>
        <ecNumber evidence="9">1.1.1.42</ecNumber>
    </recommendedName>
    <alternativeName>
        <fullName evidence="9">Oxalosuccinate decarboxylase</fullName>
    </alternativeName>
</protein>
<keyword evidence="3 12" id="KW-0479">Metal-binding</keyword>
<dbReference type="Pfam" id="PF03971">
    <property type="entry name" value="IDH"/>
    <property type="match status" value="1"/>
</dbReference>
<dbReference type="AlphaFoldDB" id="A0A126V5K9"/>
<feature type="binding site" evidence="13">
    <location>
        <begin position="605"/>
        <end position="607"/>
    </location>
    <ligand>
        <name>NADP(+)</name>
        <dbReference type="ChEBI" id="CHEBI:58349"/>
    </ligand>
</feature>
<feature type="binding site" evidence="12">
    <location>
        <position position="553"/>
    </location>
    <ligand>
        <name>Mg(2+)</name>
        <dbReference type="ChEBI" id="CHEBI:18420"/>
    </ligand>
</feature>
<dbReference type="GO" id="GO:0006097">
    <property type="term" value="P:glyoxylate cycle"/>
    <property type="evidence" value="ECO:0007669"/>
    <property type="project" value="UniProtKB-KW"/>
</dbReference>
<gene>
    <name evidence="14" type="ORF">RC74_06800</name>
</gene>
<evidence type="ECO:0000256" key="11">
    <source>
        <dbReference type="PIRSR" id="PIRSR009407-2"/>
    </source>
</evidence>
<evidence type="ECO:0000256" key="7">
    <source>
        <dbReference type="ARBA" id="ARBA00023554"/>
    </source>
</evidence>
<feature type="binding site" evidence="13">
    <location>
        <position position="654"/>
    </location>
    <ligand>
        <name>NADP(+)</name>
        <dbReference type="ChEBI" id="CHEBI:58349"/>
    </ligand>
</feature>
<feature type="site" description="Critical for catalysis" evidence="10">
    <location>
        <position position="260"/>
    </location>
</feature>
<keyword evidence="1 9" id="KW-0329">Glyoxylate bypass</keyword>
<keyword evidence="6 9" id="KW-0560">Oxidoreductase</keyword>
<evidence type="ECO:0000256" key="12">
    <source>
        <dbReference type="PIRSR" id="PIRSR009407-3"/>
    </source>
</evidence>
<accession>A0A126V5K9</accession>
<feature type="binding site" evidence="12">
    <location>
        <position position="355"/>
    </location>
    <ligand>
        <name>Mg(2+)</name>
        <dbReference type="ChEBI" id="CHEBI:18420"/>
    </ligand>
</feature>
<evidence type="ECO:0000313" key="15">
    <source>
        <dbReference type="Proteomes" id="UP000070371"/>
    </source>
</evidence>
<evidence type="ECO:0000256" key="2">
    <source>
        <dbReference type="ARBA" id="ARBA00022532"/>
    </source>
</evidence>
<dbReference type="PANTHER" id="PTHR36999:SF1">
    <property type="entry name" value="ISOCITRATE DEHYDROGENASE (NADP(+))"/>
    <property type="match status" value="1"/>
</dbReference>
<feature type="site" description="Critical for catalysis" evidence="10">
    <location>
        <position position="425"/>
    </location>
</feature>
<evidence type="ECO:0000256" key="1">
    <source>
        <dbReference type="ARBA" id="ARBA00022435"/>
    </source>
</evidence>
<dbReference type="GO" id="GO:0046872">
    <property type="term" value="F:metal ion binding"/>
    <property type="evidence" value="ECO:0007669"/>
    <property type="project" value="UniProtKB-KW"/>
</dbReference>
<dbReference type="EMBL" id="CP014327">
    <property type="protein sequence ID" value="AML53563.1"/>
    <property type="molecule type" value="Genomic_DNA"/>
</dbReference>
<proteinExistence type="inferred from homology"/>
<feature type="binding site" evidence="11">
    <location>
        <begin position="135"/>
        <end position="142"/>
    </location>
    <ligand>
        <name>substrate</name>
    </ligand>
</feature>
<keyword evidence="2 9" id="KW-0816">Tricarboxylic acid cycle</keyword>
<keyword evidence="5 9" id="KW-0521">NADP</keyword>
<comment type="catalytic activity">
    <reaction evidence="7 9">
        <text>D-threo-isocitrate + NADP(+) = 2-oxoglutarate + CO2 + NADPH</text>
        <dbReference type="Rhea" id="RHEA:19629"/>
        <dbReference type="ChEBI" id="CHEBI:15562"/>
        <dbReference type="ChEBI" id="CHEBI:16526"/>
        <dbReference type="ChEBI" id="CHEBI:16810"/>
        <dbReference type="ChEBI" id="CHEBI:57783"/>
        <dbReference type="ChEBI" id="CHEBI:58349"/>
        <dbReference type="EC" id="1.1.1.42"/>
    </reaction>
</comment>
<feature type="binding site" evidence="13">
    <location>
        <begin position="85"/>
        <end position="90"/>
    </location>
    <ligand>
        <name>NADP(+)</name>
        <dbReference type="ChEBI" id="CHEBI:58349"/>
    </ligand>
</feature>
<comment type="similarity">
    <text evidence="8 9">Belongs to the monomeric-type IDH family.</text>
</comment>
<reference evidence="14 15" key="1">
    <citation type="submission" date="2016-02" db="EMBL/GenBank/DDBJ databases">
        <title>Complete genome sequence of Halocynthiibacter arcticus PAMC 20958t from arctic marine sediment.</title>
        <authorList>
            <person name="Lee Y.M."/>
            <person name="Baek K."/>
            <person name="Lee H.K."/>
            <person name="Shin S.C."/>
        </authorList>
    </citation>
    <scope>NUCLEOTIDE SEQUENCE [LARGE SCALE GENOMIC DNA]</scope>
    <source>
        <strain evidence="14">PAMC 20958</strain>
    </source>
</reference>
<dbReference type="GO" id="GO:0006099">
    <property type="term" value="P:tricarboxylic acid cycle"/>
    <property type="evidence" value="ECO:0007669"/>
    <property type="project" value="UniProtKB-KW"/>
</dbReference>
<sequence>MSDKKRPDILYTIVDEAPQLASVSLLPIIQSFASTVDVTVGTRDISLAGRILATVPEFLTEGQRQSDDLAVLGELVKTPEANVIKLPNVSASIPQLSAAISELQVQGFAVPDYPENPQTEAEKSLQARYDAIKGSAVNPVLREGNSDRRSARAVKNYAMKNPHSMGAWASTSKTHVASMPGNDFYANEKSATISAAQAGKAKIEFVDTAGKVSLLKGDLNLLEGTVVDATFMSATALRAFIRNEIVDAAAQGVLFSVHLKATMMKVSDPIIFGHFVYVYLEDVFTKHADVLAELGANPNNGIGDLLAKIDGLPADKKAEIAADIEASMAAKPPLYMVDSDKGITNLHVSSDVIIDASLPALIRAGGKSWGPDGKAADTKCVVPDNCYAGIYDETINYFKETGALDPTTSGSVSNVGLMAQKAEEYGSHPTTFEAPANGTIRYVLANGETLHSHEVAAGDIWRSSSANAAPIKDWVKLGISRQKATGSAAVFWLDENRAHDAQLIKAVKAILTEEGANDLGLQIMAPREATRYSLELIRQGKDVISITGNVLRDYLTDLFPILELGTSAKMLSIVKLMNGGGMFETGAGGSAPKHVQQLVSEGHLRWDSLGEFCALGESLTFLAESKGDPRVAVLGRAVDDATEKLLDTGKSPGRKVGQLDNRDSHYFFALYWAEALAAQTDDADLAAHFAPIAAELAAKQDVILAELSATQGQAADLGGYYHTDLEKTVAVMRPSATFNAIVG</sequence>
<dbReference type="RefSeq" id="WP_039000335.1">
    <property type="nucleotide sequence ID" value="NZ_CP014327.1"/>
</dbReference>
<organism evidence="14 15">
    <name type="scientific">Falsihalocynthiibacter arcticus</name>
    <dbReference type="NCBI Taxonomy" id="1579316"/>
    <lineage>
        <taxon>Bacteria</taxon>
        <taxon>Pseudomonadati</taxon>
        <taxon>Pseudomonadota</taxon>
        <taxon>Alphaproteobacteria</taxon>
        <taxon>Rhodobacterales</taxon>
        <taxon>Roseobacteraceae</taxon>
        <taxon>Falsihalocynthiibacter</taxon>
    </lineage>
</organism>
<dbReference type="KEGG" id="hat:RC74_06800"/>
<dbReference type="OrthoDB" id="9807643at2"/>
<dbReference type="STRING" id="1579316.RC74_06800"/>
<dbReference type="GO" id="GO:0004450">
    <property type="term" value="F:isocitrate dehydrogenase (NADP+) activity"/>
    <property type="evidence" value="ECO:0007669"/>
    <property type="project" value="UniProtKB-EC"/>
</dbReference>
<evidence type="ECO:0000256" key="13">
    <source>
        <dbReference type="PIRSR" id="PIRSR009407-4"/>
    </source>
</evidence>
<evidence type="ECO:0000256" key="5">
    <source>
        <dbReference type="ARBA" id="ARBA00022857"/>
    </source>
</evidence>
<evidence type="ECO:0000256" key="3">
    <source>
        <dbReference type="ARBA" id="ARBA00022723"/>
    </source>
</evidence>
<evidence type="ECO:0000256" key="6">
    <source>
        <dbReference type="ARBA" id="ARBA00023002"/>
    </source>
</evidence>
<evidence type="ECO:0000256" key="4">
    <source>
        <dbReference type="ARBA" id="ARBA00022842"/>
    </source>
</evidence>